<dbReference type="Ensembl" id="ENSCCRT00020106307.1">
    <property type="protein sequence ID" value="ENSCCRP00020097235.1"/>
    <property type="gene ID" value="ENSCCRG00020044764.1"/>
</dbReference>
<dbReference type="InterPro" id="IPR036404">
    <property type="entry name" value="Jacalin-like_lectin_dom_sf"/>
</dbReference>
<dbReference type="GO" id="GO:0030246">
    <property type="term" value="F:carbohydrate binding"/>
    <property type="evidence" value="ECO:0007669"/>
    <property type="project" value="UniProtKB-KW"/>
</dbReference>
<evidence type="ECO:0000256" key="2">
    <source>
        <dbReference type="ARBA" id="ARBA00022734"/>
    </source>
</evidence>
<evidence type="ECO:0000256" key="1">
    <source>
        <dbReference type="ARBA" id="ARBA00022729"/>
    </source>
</evidence>
<sequence length="169" mass="18480">LFILVDFAACIAMSSLPDSYSYSTAVGDGSGTEHSTAYDGCITSIRVWEHSKAYIHGIQLCYDGNWTTLVCTSNGNPEEMTLRNNESIIQVSGKYYSGHSLKVGHPYGNSFNFYPINDGSELRFLSDQQKGNGITSIGRFRSSRAAKGGRALWRGRFGWAATLRDSGNA</sequence>
<evidence type="ECO:0000313" key="4">
    <source>
        <dbReference type="Ensembl" id="ENSCCRP00020097235.1"/>
    </source>
</evidence>
<dbReference type="SMART" id="SM00915">
    <property type="entry name" value="Jacalin"/>
    <property type="match status" value="1"/>
</dbReference>
<name>A0A8C2JMN1_CYPCA</name>
<protein>
    <recommendedName>
        <fullName evidence="3">Jacalin-type lectin domain-containing protein</fullName>
    </recommendedName>
</protein>
<dbReference type="AlphaFoldDB" id="A0A8C2JMN1"/>
<proteinExistence type="predicted"/>
<dbReference type="PANTHER" id="PTHR33589">
    <property type="entry name" value="OS11G0524900 PROTEIN"/>
    <property type="match status" value="1"/>
</dbReference>
<organism evidence="4 5">
    <name type="scientific">Cyprinus carpio</name>
    <name type="common">Common carp</name>
    <dbReference type="NCBI Taxonomy" id="7962"/>
    <lineage>
        <taxon>Eukaryota</taxon>
        <taxon>Metazoa</taxon>
        <taxon>Chordata</taxon>
        <taxon>Craniata</taxon>
        <taxon>Vertebrata</taxon>
        <taxon>Euteleostomi</taxon>
        <taxon>Actinopterygii</taxon>
        <taxon>Neopterygii</taxon>
        <taxon>Teleostei</taxon>
        <taxon>Ostariophysi</taxon>
        <taxon>Cypriniformes</taxon>
        <taxon>Cyprinidae</taxon>
        <taxon>Cyprininae</taxon>
        <taxon>Cyprinus</taxon>
    </lineage>
</organism>
<dbReference type="Pfam" id="PF01419">
    <property type="entry name" value="Jacalin"/>
    <property type="match status" value="1"/>
</dbReference>
<dbReference type="SUPFAM" id="SSF51101">
    <property type="entry name" value="Mannose-binding lectins"/>
    <property type="match status" value="1"/>
</dbReference>
<dbReference type="Proteomes" id="UP000694701">
    <property type="component" value="Unplaced"/>
</dbReference>
<feature type="domain" description="Jacalin-type lectin" evidence="3">
    <location>
        <begin position="31"/>
        <end position="142"/>
    </location>
</feature>
<reference evidence="4" key="1">
    <citation type="submission" date="2025-08" db="UniProtKB">
        <authorList>
            <consortium name="Ensembl"/>
        </authorList>
    </citation>
    <scope>IDENTIFICATION</scope>
</reference>
<evidence type="ECO:0000259" key="3">
    <source>
        <dbReference type="SMART" id="SM00915"/>
    </source>
</evidence>
<dbReference type="InterPro" id="IPR052321">
    <property type="entry name" value="PolyBind_ProtTraffic"/>
</dbReference>
<keyword evidence="1" id="KW-0732">Signal</keyword>
<accession>A0A8C2JMN1</accession>
<evidence type="ECO:0000313" key="5">
    <source>
        <dbReference type="Proteomes" id="UP000694701"/>
    </source>
</evidence>
<keyword evidence="2" id="KW-0430">Lectin</keyword>
<dbReference type="InterPro" id="IPR001229">
    <property type="entry name" value="Jacalin-like_lectin_dom"/>
</dbReference>
<dbReference type="Gene3D" id="2.100.10.30">
    <property type="entry name" value="Jacalin-like lectin domain"/>
    <property type="match status" value="1"/>
</dbReference>
<dbReference type="PANTHER" id="PTHR33589:SF3">
    <property type="entry name" value="ZYMOGEN GRANULE MEMBRANE PROTEIN 16-LIKE"/>
    <property type="match status" value="1"/>
</dbReference>